<dbReference type="AlphaFoldDB" id="A0A3B0UAG2"/>
<name>A0A3B0UAG2_9ZZZZ</name>
<feature type="non-terminal residue" evidence="1">
    <location>
        <position position="62"/>
    </location>
</feature>
<dbReference type="EMBL" id="UOES01000340">
    <property type="protein sequence ID" value="VAW28051.1"/>
    <property type="molecule type" value="Genomic_DNA"/>
</dbReference>
<accession>A0A3B0UAG2</accession>
<protein>
    <submittedName>
        <fullName evidence="1">Uncharacterized protein</fullName>
    </submittedName>
</protein>
<proteinExistence type="predicted"/>
<evidence type="ECO:0000313" key="1">
    <source>
        <dbReference type="EMBL" id="VAW28051.1"/>
    </source>
</evidence>
<reference evidence="1" key="1">
    <citation type="submission" date="2018-06" db="EMBL/GenBank/DDBJ databases">
        <authorList>
            <person name="Zhirakovskaya E."/>
        </authorList>
    </citation>
    <scope>NUCLEOTIDE SEQUENCE</scope>
</reference>
<sequence>MKTLPIVLFSLLLSVSAFSQKVFGKDTLKSSSGDVIITFIGHGSLLLQWGEQNIYIDPSSQK</sequence>
<organism evidence="1">
    <name type="scientific">hydrothermal vent metagenome</name>
    <dbReference type="NCBI Taxonomy" id="652676"/>
    <lineage>
        <taxon>unclassified sequences</taxon>
        <taxon>metagenomes</taxon>
        <taxon>ecological metagenomes</taxon>
    </lineage>
</organism>
<gene>
    <name evidence="1" type="ORF">MNBD_BACTEROID06-729</name>
</gene>